<protein>
    <submittedName>
        <fullName evidence="2">Uncharacterized protein</fullName>
    </submittedName>
</protein>
<dbReference type="OrthoDB" id="2692898at2759"/>
<name>A0A9P6N7V0_9BASI</name>
<keyword evidence="1" id="KW-1133">Transmembrane helix</keyword>
<keyword evidence="1" id="KW-0812">Transmembrane</keyword>
<reference evidence="2" key="1">
    <citation type="submission" date="2013-11" db="EMBL/GenBank/DDBJ databases">
        <title>Genome sequence of the fusiform rust pathogen reveals effectors for host alternation and coevolution with pine.</title>
        <authorList>
            <consortium name="DOE Joint Genome Institute"/>
            <person name="Smith K."/>
            <person name="Pendleton A."/>
            <person name="Kubisiak T."/>
            <person name="Anderson C."/>
            <person name="Salamov A."/>
            <person name="Aerts A."/>
            <person name="Riley R."/>
            <person name="Clum A."/>
            <person name="Lindquist E."/>
            <person name="Ence D."/>
            <person name="Campbell M."/>
            <person name="Kronenberg Z."/>
            <person name="Feau N."/>
            <person name="Dhillon B."/>
            <person name="Hamelin R."/>
            <person name="Burleigh J."/>
            <person name="Smith J."/>
            <person name="Yandell M."/>
            <person name="Nelson C."/>
            <person name="Grigoriev I."/>
            <person name="Davis J."/>
        </authorList>
    </citation>
    <scope>NUCLEOTIDE SEQUENCE</scope>
    <source>
        <strain evidence="2">G11</strain>
    </source>
</reference>
<dbReference type="EMBL" id="MU167644">
    <property type="protein sequence ID" value="KAG0139294.1"/>
    <property type="molecule type" value="Genomic_DNA"/>
</dbReference>
<feature type="transmembrane region" description="Helical" evidence="1">
    <location>
        <begin position="38"/>
        <end position="55"/>
    </location>
</feature>
<dbReference type="Proteomes" id="UP000886653">
    <property type="component" value="Unassembled WGS sequence"/>
</dbReference>
<dbReference type="AlphaFoldDB" id="A0A9P6N7V0"/>
<keyword evidence="3" id="KW-1185">Reference proteome</keyword>
<keyword evidence="1" id="KW-0472">Membrane</keyword>
<accession>A0A9P6N7V0</accession>
<sequence>MTELTEKERHLSPYPSALKIQNEEPFEIRKIEIYRHPLTQIAIVSIICFCCPGIFNSLSGLGGGGQVDATTADNGKL</sequence>
<comment type="caution">
    <text evidence="2">The sequence shown here is derived from an EMBL/GenBank/DDBJ whole genome shotgun (WGS) entry which is preliminary data.</text>
</comment>
<organism evidence="2 3">
    <name type="scientific">Cronartium quercuum f. sp. fusiforme G11</name>
    <dbReference type="NCBI Taxonomy" id="708437"/>
    <lineage>
        <taxon>Eukaryota</taxon>
        <taxon>Fungi</taxon>
        <taxon>Dikarya</taxon>
        <taxon>Basidiomycota</taxon>
        <taxon>Pucciniomycotina</taxon>
        <taxon>Pucciniomycetes</taxon>
        <taxon>Pucciniales</taxon>
        <taxon>Coleosporiaceae</taxon>
        <taxon>Cronartium</taxon>
    </lineage>
</organism>
<evidence type="ECO:0000256" key="1">
    <source>
        <dbReference type="SAM" id="Phobius"/>
    </source>
</evidence>
<gene>
    <name evidence="2" type="ORF">CROQUDRAFT_101784</name>
</gene>
<evidence type="ECO:0000313" key="3">
    <source>
        <dbReference type="Proteomes" id="UP000886653"/>
    </source>
</evidence>
<evidence type="ECO:0000313" key="2">
    <source>
        <dbReference type="EMBL" id="KAG0139294.1"/>
    </source>
</evidence>
<proteinExistence type="predicted"/>